<dbReference type="InterPro" id="IPR050643">
    <property type="entry name" value="Periplasmic_pilus_chap"/>
</dbReference>
<dbReference type="InterPro" id="IPR013783">
    <property type="entry name" value="Ig-like_fold"/>
</dbReference>
<comment type="similarity">
    <text evidence="2 8">Belongs to the periplasmic pilus chaperone family.</text>
</comment>
<dbReference type="InterPro" id="IPR008962">
    <property type="entry name" value="PapD-like_sf"/>
</dbReference>
<keyword evidence="6 8" id="KW-0143">Chaperone</keyword>
<evidence type="ECO:0000256" key="6">
    <source>
        <dbReference type="ARBA" id="ARBA00023186"/>
    </source>
</evidence>
<keyword evidence="3" id="KW-1029">Fimbrium biogenesis</keyword>
<dbReference type="InterPro" id="IPR016147">
    <property type="entry name" value="Pili_assmbl_chaperone_N"/>
</dbReference>
<dbReference type="GeneID" id="93395758"/>
<dbReference type="AlphaFoldDB" id="A0A379F7J1"/>
<dbReference type="InterPro" id="IPR016148">
    <property type="entry name" value="Pili_assmbl_chaperone_C"/>
</dbReference>
<dbReference type="InterPro" id="IPR036316">
    <property type="entry name" value="Pili_assmbl_chap_C_dom_sf"/>
</dbReference>
<keyword evidence="4 9" id="KW-0732">Signal</keyword>
<evidence type="ECO:0000256" key="8">
    <source>
        <dbReference type="RuleBase" id="RU003918"/>
    </source>
</evidence>
<feature type="domain" description="Pili assembly chaperone C-terminal" evidence="11">
    <location>
        <begin position="169"/>
        <end position="226"/>
    </location>
</feature>
<evidence type="ECO:0000256" key="2">
    <source>
        <dbReference type="ARBA" id="ARBA00007399"/>
    </source>
</evidence>
<evidence type="ECO:0000256" key="3">
    <source>
        <dbReference type="ARBA" id="ARBA00022558"/>
    </source>
</evidence>
<feature type="chain" id="PRO_5016812785" evidence="9">
    <location>
        <begin position="27"/>
        <end position="244"/>
    </location>
</feature>
<proteinExistence type="inferred from homology"/>
<evidence type="ECO:0000256" key="7">
    <source>
        <dbReference type="ARBA" id="ARBA00023319"/>
    </source>
</evidence>
<evidence type="ECO:0000313" key="13">
    <source>
        <dbReference type="Proteomes" id="UP000254331"/>
    </source>
</evidence>
<dbReference type="PRINTS" id="PR00969">
    <property type="entry name" value="CHAPERONPILI"/>
</dbReference>
<dbReference type="InterPro" id="IPR018046">
    <property type="entry name" value="Pili_assmbl_chaperone_CS"/>
</dbReference>
<dbReference type="OrthoDB" id="9131059at2"/>
<sequence length="244" mass="27082">MKKEFNKTVISTLFISLMGISSVAQSAVTLDRTRVIFPGTEKSINITIRNDNPTLPYLAQTWIDDANEKKLTTGPLIATPPIQRLDPKSSSIVQISTTPSITSLPKDRETVFYYNLREVPPKSEEANVLQIALQSRVKLFYRPAEILSQADSMWFHSVTLTPSAKGYTVNNVTPFYLTVIGLASTQKASETGAFSVVMIPPKSDHEFAVPKTNIPYMTIINDYGGKPTLQFKCEQAKCTVAKEM</sequence>
<dbReference type="FunFam" id="2.60.40.10:FF:000458">
    <property type="entry name" value="Molecular chaperone FimC"/>
    <property type="match status" value="1"/>
</dbReference>
<dbReference type="Pfam" id="PF00345">
    <property type="entry name" value="PapD_N"/>
    <property type="match status" value="1"/>
</dbReference>
<dbReference type="GO" id="GO:0071555">
    <property type="term" value="P:cell wall organization"/>
    <property type="evidence" value="ECO:0007669"/>
    <property type="project" value="InterPro"/>
</dbReference>
<dbReference type="Pfam" id="PF02753">
    <property type="entry name" value="PapD_C"/>
    <property type="match status" value="1"/>
</dbReference>
<accession>A0A379F7J1</accession>
<dbReference type="RefSeq" id="WP_052038571.1">
    <property type="nucleotide sequence ID" value="NZ_CAXOHZ010000014.1"/>
</dbReference>
<organism evidence="12 13">
    <name type="scientific">Proteus vulgaris</name>
    <dbReference type="NCBI Taxonomy" id="585"/>
    <lineage>
        <taxon>Bacteria</taxon>
        <taxon>Pseudomonadati</taxon>
        <taxon>Pseudomonadota</taxon>
        <taxon>Gammaproteobacteria</taxon>
        <taxon>Enterobacterales</taxon>
        <taxon>Morganellaceae</taxon>
        <taxon>Proteus</taxon>
    </lineage>
</organism>
<protein>
    <submittedName>
        <fullName evidence="12">Fimbrial chaperone protein</fullName>
    </submittedName>
</protein>
<evidence type="ECO:0000259" key="11">
    <source>
        <dbReference type="Pfam" id="PF02753"/>
    </source>
</evidence>
<dbReference type="SUPFAM" id="SSF49354">
    <property type="entry name" value="PapD-like"/>
    <property type="match status" value="1"/>
</dbReference>
<dbReference type="PANTHER" id="PTHR30251:SF2">
    <property type="entry name" value="FIMBRIAL CHAPERONE YADV-RELATED"/>
    <property type="match status" value="1"/>
</dbReference>
<dbReference type="EMBL" id="UGTW01000001">
    <property type="protein sequence ID" value="SUC15604.1"/>
    <property type="molecule type" value="Genomic_DNA"/>
</dbReference>
<dbReference type="Proteomes" id="UP000254331">
    <property type="component" value="Unassembled WGS sequence"/>
</dbReference>
<evidence type="ECO:0000313" key="12">
    <source>
        <dbReference type="EMBL" id="SUC15604.1"/>
    </source>
</evidence>
<evidence type="ECO:0000256" key="5">
    <source>
        <dbReference type="ARBA" id="ARBA00022764"/>
    </source>
</evidence>
<dbReference type="PANTHER" id="PTHR30251">
    <property type="entry name" value="PILUS ASSEMBLY CHAPERONE"/>
    <property type="match status" value="1"/>
</dbReference>
<feature type="domain" description="Pili assembly chaperone N-terminal" evidence="10">
    <location>
        <begin position="28"/>
        <end position="146"/>
    </location>
</feature>
<name>A0A379F7J1_PROVU</name>
<keyword evidence="7" id="KW-0393">Immunoglobulin domain</keyword>
<dbReference type="GO" id="GO:0030288">
    <property type="term" value="C:outer membrane-bounded periplasmic space"/>
    <property type="evidence" value="ECO:0007669"/>
    <property type="project" value="InterPro"/>
</dbReference>
<dbReference type="SUPFAM" id="SSF49584">
    <property type="entry name" value="Periplasmic chaperone C-domain"/>
    <property type="match status" value="1"/>
</dbReference>
<dbReference type="PROSITE" id="PS00635">
    <property type="entry name" value="PILI_CHAPERONE"/>
    <property type="match status" value="1"/>
</dbReference>
<evidence type="ECO:0000256" key="9">
    <source>
        <dbReference type="SAM" id="SignalP"/>
    </source>
</evidence>
<evidence type="ECO:0000256" key="1">
    <source>
        <dbReference type="ARBA" id="ARBA00004418"/>
    </source>
</evidence>
<dbReference type="InterPro" id="IPR001829">
    <property type="entry name" value="Pili_assmbl_chaperone_bac"/>
</dbReference>
<evidence type="ECO:0000259" key="10">
    <source>
        <dbReference type="Pfam" id="PF00345"/>
    </source>
</evidence>
<keyword evidence="5" id="KW-0574">Periplasm</keyword>
<reference evidence="12 13" key="1">
    <citation type="submission" date="2018-06" db="EMBL/GenBank/DDBJ databases">
        <authorList>
            <consortium name="Pathogen Informatics"/>
            <person name="Doyle S."/>
        </authorList>
    </citation>
    <scope>NUCLEOTIDE SEQUENCE [LARGE SCALE GENOMIC DNA]</scope>
    <source>
        <strain evidence="12 13">NCTC10376</strain>
    </source>
</reference>
<feature type="signal peptide" evidence="9">
    <location>
        <begin position="1"/>
        <end position="26"/>
    </location>
</feature>
<gene>
    <name evidence="12" type="primary">papD_1</name>
    <name evidence="12" type="ORF">NCTC10376_01455</name>
</gene>
<dbReference type="Gene3D" id="2.60.40.10">
    <property type="entry name" value="Immunoglobulins"/>
    <property type="match status" value="2"/>
</dbReference>
<comment type="subcellular location">
    <subcellularLocation>
        <location evidence="1 8">Periplasm</location>
    </subcellularLocation>
</comment>
<evidence type="ECO:0000256" key="4">
    <source>
        <dbReference type="ARBA" id="ARBA00022729"/>
    </source>
</evidence>